<dbReference type="SUPFAM" id="SSF53098">
    <property type="entry name" value="Ribonuclease H-like"/>
    <property type="match status" value="1"/>
</dbReference>
<dbReference type="CDD" id="cd06222">
    <property type="entry name" value="RNase_H_like"/>
    <property type="match status" value="1"/>
</dbReference>
<keyword evidence="3" id="KW-1185">Reference proteome</keyword>
<dbReference type="Pfam" id="PF13456">
    <property type="entry name" value="RVT_3"/>
    <property type="match status" value="1"/>
</dbReference>
<dbReference type="Proteomes" id="UP001234989">
    <property type="component" value="Chromosome 5"/>
</dbReference>
<organism evidence="2 3">
    <name type="scientific">Solanum verrucosum</name>
    <dbReference type="NCBI Taxonomy" id="315347"/>
    <lineage>
        <taxon>Eukaryota</taxon>
        <taxon>Viridiplantae</taxon>
        <taxon>Streptophyta</taxon>
        <taxon>Embryophyta</taxon>
        <taxon>Tracheophyta</taxon>
        <taxon>Spermatophyta</taxon>
        <taxon>Magnoliopsida</taxon>
        <taxon>eudicotyledons</taxon>
        <taxon>Gunneridae</taxon>
        <taxon>Pentapetalae</taxon>
        <taxon>asterids</taxon>
        <taxon>lamiids</taxon>
        <taxon>Solanales</taxon>
        <taxon>Solanaceae</taxon>
        <taxon>Solanoideae</taxon>
        <taxon>Solaneae</taxon>
        <taxon>Solanum</taxon>
    </lineage>
</organism>
<dbReference type="GO" id="GO:0003676">
    <property type="term" value="F:nucleic acid binding"/>
    <property type="evidence" value="ECO:0007669"/>
    <property type="project" value="InterPro"/>
</dbReference>
<evidence type="ECO:0000313" key="2">
    <source>
        <dbReference type="EMBL" id="WMV30126.1"/>
    </source>
</evidence>
<reference evidence="2" key="1">
    <citation type="submission" date="2023-08" db="EMBL/GenBank/DDBJ databases">
        <title>A de novo genome assembly of Solanum verrucosum Schlechtendal, a Mexican diploid species geographically isolated from the other diploid A-genome species in potato relatives.</title>
        <authorList>
            <person name="Hosaka K."/>
        </authorList>
    </citation>
    <scope>NUCLEOTIDE SEQUENCE</scope>
    <source>
        <tissue evidence="2">Young leaves</tissue>
    </source>
</reference>
<dbReference type="InterPro" id="IPR012337">
    <property type="entry name" value="RNaseH-like_sf"/>
</dbReference>
<protein>
    <recommendedName>
        <fullName evidence="1">RNase H type-1 domain-containing protein</fullName>
    </recommendedName>
</protein>
<proteinExistence type="predicted"/>
<dbReference type="EMBL" id="CP133616">
    <property type="protein sequence ID" value="WMV30126.1"/>
    <property type="molecule type" value="Genomic_DNA"/>
</dbReference>
<gene>
    <name evidence="2" type="ORF">MTR67_023511</name>
</gene>
<dbReference type="PROSITE" id="PS50879">
    <property type="entry name" value="RNASE_H_1"/>
    <property type="match status" value="1"/>
</dbReference>
<dbReference type="PANTHER" id="PTHR47074:SF68">
    <property type="entry name" value="RNASE H TYPE-1 DOMAIN-CONTAINING PROTEIN"/>
    <property type="match status" value="1"/>
</dbReference>
<dbReference type="InterPro" id="IPR002156">
    <property type="entry name" value="RNaseH_domain"/>
</dbReference>
<dbReference type="Gene3D" id="3.30.420.10">
    <property type="entry name" value="Ribonuclease H-like superfamily/Ribonuclease H"/>
    <property type="match status" value="1"/>
</dbReference>
<dbReference type="InterPro" id="IPR044730">
    <property type="entry name" value="RNase_H-like_dom_plant"/>
</dbReference>
<dbReference type="PANTHER" id="PTHR47074">
    <property type="entry name" value="BNAC02G40300D PROTEIN"/>
    <property type="match status" value="1"/>
</dbReference>
<sequence length="251" mass="28245">MVSQFLLNGQWNEAMVRRYVPPLLVPRILSTQIHYQTGVQDIAIWQPNESGIFSCSSAWDLIRQKKDKIIFYSHIWHKQVPFKVSFFLWRTLRNKIPTNDKICSFGVEPASCVCCMSPGLDSSEHIFITAKYGGKKSSTVRVQHMILRDTLQLLKNPALSEFNWAELITAVTRCKQELKISVIKWEKPPKDILNTDGSALNNPGKIGGGGILRDCQGNLVYAFTIPLGIGTNNQAETQAAAHGIYWCVQHG</sequence>
<dbReference type="InterPro" id="IPR036397">
    <property type="entry name" value="RNaseH_sf"/>
</dbReference>
<feature type="domain" description="RNase H type-1" evidence="1">
    <location>
        <begin position="187"/>
        <end position="251"/>
    </location>
</feature>
<dbReference type="InterPro" id="IPR052929">
    <property type="entry name" value="RNase_H-like_EbsB-rel"/>
</dbReference>
<evidence type="ECO:0000259" key="1">
    <source>
        <dbReference type="PROSITE" id="PS50879"/>
    </source>
</evidence>
<evidence type="ECO:0000313" key="3">
    <source>
        <dbReference type="Proteomes" id="UP001234989"/>
    </source>
</evidence>
<accession>A0AAF0TRW7</accession>
<dbReference type="Pfam" id="PF13966">
    <property type="entry name" value="zf-RVT"/>
    <property type="match status" value="1"/>
</dbReference>
<name>A0AAF0TRW7_SOLVR</name>
<dbReference type="GO" id="GO:0004523">
    <property type="term" value="F:RNA-DNA hybrid ribonuclease activity"/>
    <property type="evidence" value="ECO:0007669"/>
    <property type="project" value="InterPro"/>
</dbReference>
<dbReference type="InterPro" id="IPR026960">
    <property type="entry name" value="RVT-Znf"/>
</dbReference>
<dbReference type="AlphaFoldDB" id="A0AAF0TRW7"/>